<dbReference type="GO" id="GO:0003677">
    <property type="term" value="F:DNA binding"/>
    <property type="evidence" value="ECO:0007669"/>
    <property type="project" value="InterPro"/>
</dbReference>
<keyword evidence="12" id="KW-1185">Reference proteome</keyword>
<evidence type="ECO:0000256" key="8">
    <source>
        <dbReference type="ARBA" id="ARBA00048988"/>
    </source>
</evidence>
<evidence type="ECO:0000259" key="10">
    <source>
        <dbReference type="PROSITE" id="PS51198"/>
    </source>
</evidence>
<evidence type="ECO:0000256" key="2">
    <source>
        <dbReference type="ARBA" id="ARBA00022801"/>
    </source>
</evidence>
<keyword evidence="4 9" id="KW-0067">ATP-binding</keyword>
<dbReference type="SUPFAM" id="SSF52540">
    <property type="entry name" value="P-loop containing nucleoside triphosphate hydrolases"/>
    <property type="match status" value="1"/>
</dbReference>
<dbReference type="GO" id="GO:0016787">
    <property type="term" value="F:hydrolase activity"/>
    <property type="evidence" value="ECO:0007669"/>
    <property type="project" value="UniProtKB-UniRule"/>
</dbReference>
<dbReference type="GO" id="GO:0043138">
    <property type="term" value="F:3'-5' DNA helicase activity"/>
    <property type="evidence" value="ECO:0007669"/>
    <property type="project" value="UniProtKB-EC"/>
</dbReference>
<organism evidence="11 12">
    <name type="scientific">Streptomyces broussonetiae</name>
    <dbReference type="NCBI Taxonomy" id="2686304"/>
    <lineage>
        <taxon>Bacteria</taxon>
        <taxon>Bacillati</taxon>
        <taxon>Actinomycetota</taxon>
        <taxon>Actinomycetes</taxon>
        <taxon>Kitasatosporales</taxon>
        <taxon>Streptomycetaceae</taxon>
        <taxon>Streptomyces</taxon>
    </lineage>
</organism>
<evidence type="ECO:0000313" key="12">
    <source>
        <dbReference type="Proteomes" id="UP000436138"/>
    </source>
</evidence>
<keyword evidence="2 9" id="KW-0378">Hydrolase</keyword>
<protein>
    <recommendedName>
        <fullName evidence="7">DNA 3'-5' helicase</fullName>
        <ecNumber evidence="7">5.6.2.4</ecNumber>
    </recommendedName>
</protein>
<keyword evidence="3 9" id="KW-0347">Helicase</keyword>
<sequence>MTTIDLSEGQKALVNATDSLFAVACPGAGKTRAMVTRFLKRTAEEPRKGIGLISFTNAAVDEVRRRCGSDNESLKAPNFVGTFDSFLHRFIVTPLFSKHYKKSPRYVQSWKDAPTGNFRLLDQNQRDLIPGSEPIQMGWFDFDLNGRATLVSVPQRFGKNQTETLMSLKVKAEDEASDRFGHLIRAGTVTCEAGRILAGVWVRDPRARQVIAPLLTARFAEVIVDEAQDCGAEELLVLGFLQACGVRVVMVGDIDQSIYEFRSATPQAVSDFAQALPIQLELRDNFRSTPAISAFNNGLRSGSLVESSSGKHATLSTPVYLLDFSKLDEIAPAVLRIAEKHKLGATDLMVLSHAEAHSMKAVGVVDVESGTSKVLEIADAGFKLKSTDFDARTRLKALEKVERSILKLLTADIKTEHKSFDLIREELGVEARWLREFAVRISISLDATEKPRDTFAEEVRTFLKNVEWGHLGTPTARSIGSMYKAPSEKSWGSITHLTVSPLVPYSTVHGVKGMEFRGVVLIIPEAPKSKATEEVLDAWERDLDTEARRVLYVAGSRAEELLMLAVHTSHIDRVAALLDTRDIPYERA</sequence>
<dbReference type="Proteomes" id="UP000436138">
    <property type="component" value="Chromosome"/>
</dbReference>
<dbReference type="PANTHER" id="PTHR11070:SF2">
    <property type="entry name" value="ATP-DEPENDENT DNA HELICASE SRS2"/>
    <property type="match status" value="1"/>
</dbReference>
<dbReference type="EC" id="5.6.2.4" evidence="7"/>
<dbReference type="AlphaFoldDB" id="A0A6I6N6Q6"/>
<dbReference type="Pfam" id="PF13361">
    <property type="entry name" value="UvrD_C"/>
    <property type="match status" value="1"/>
</dbReference>
<dbReference type="KEGG" id="sbro:GQF42_16175"/>
<evidence type="ECO:0000256" key="5">
    <source>
        <dbReference type="ARBA" id="ARBA00023235"/>
    </source>
</evidence>
<dbReference type="InterPro" id="IPR027417">
    <property type="entry name" value="P-loop_NTPase"/>
</dbReference>
<comment type="catalytic activity">
    <reaction evidence="8">
        <text>ATP + H2O = ADP + phosphate + H(+)</text>
        <dbReference type="Rhea" id="RHEA:13065"/>
        <dbReference type="ChEBI" id="CHEBI:15377"/>
        <dbReference type="ChEBI" id="CHEBI:15378"/>
        <dbReference type="ChEBI" id="CHEBI:30616"/>
        <dbReference type="ChEBI" id="CHEBI:43474"/>
        <dbReference type="ChEBI" id="CHEBI:456216"/>
        <dbReference type="EC" id="5.6.2.4"/>
    </reaction>
</comment>
<dbReference type="InterPro" id="IPR014016">
    <property type="entry name" value="UvrD-like_ATP-bd"/>
</dbReference>
<dbReference type="InterPro" id="IPR000212">
    <property type="entry name" value="DNA_helicase_UvrD/REP"/>
</dbReference>
<dbReference type="PROSITE" id="PS51198">
    <property type="entry name" value="UVRD_HELICASE_ATP_BIND"/>
    <property type="match status" value="1"/>
</dbReference>
<gene>
    <name evidence="11" type="ORF">GQF42_16175</name>
</gene>
<evidence type="ECO:0000256" key="6">
    <source>
        <dbReference type="ARBA" id="ARBA00034617"/>
    </source>
</evidence>
<comment type="catalytic activity">
    <reaction evidence="6">
        <text>Couples ATP hydrolysis with the unwinding of duplex DNA by translocating in the 3'-5' direction.</text>
        <dbReference type="EC" id="5.6.2.4"/>
    </reaction>
</comment>
<dbReference type="EMBL" id="CP047020">
    <property type="protein sequence ID" value="QHA04625.1"/>
    <property type="molecule type" value="Genomic_DNA"/>
</dbReference>
<evidence type="ECO:0000256" key="1">
    <source>
        <dbReference type="ARBA" id="ARBA00022741"/>
    </source>
</evidence>
<feature type="domain" description="UvrD-like helicase ATP-binding" evidence="10">
    <location>
        <begin position="3"/>
        <end position="289"/>
    </location>
</feature>
<evidence type="ECO:0000256" key="7">
    <source>
        <dbReference type="ARBA" id="ARBA00034808"/>
    </source>
</evidence>
<name>A0A6I6N6Q6_9ACTN</name>
<dbReference type="PANTHER" id="PTHR11070">
    <property type="entry name" value="UVRD / RECB / PCRA DNA HELICASE FAMILY MEMBER"/>
    <property type="match status" value="1"/>
</dbReference>
<dbReference type="Pfam" id="PF00580">
    <property type="entry name" value="UvrD-helicase"/>
    <property type="match status" value="2"/>
</dbReference>
<accession>A0A6I6N6Q6</accession>
<dbReference type="RefSeq" id="WP_158920498.1">
    <property type="nucleotide sequence ID" value="NZ_CP047020.1"/>
</dbReference>
<dbReference type="InterPro" id="IPR014017">
    <property type="entry name" value="DNA_helicase_UvrD-like_C"/>
</dbReference>
<dbReference type="GO" id="GO:0000725">
    <property type="term" value="P:recombinational repair"/>
    <property type="evidence" value="ECO:0007669"/>
    <property type="project" value="TreeGrafter"/>
</dbReference>
<evidence type="ECO:0000313" key="11">
    <source>
        <dbReference type="EMBL" id="QHA04625.1"/>
    </source>
</evidence>
<keyword evidence="1 9" id="KW-0547">Nucleotide-binding</keyword>
<evidence type="ECO:0000256" key="4">
    <source>
        <dbReference type="ARBA" id="ARBA00022840"/>
    </source>
</evidence>
<dbReference type="GO" id="GO:0005524">
    <property type="term" value="F:ATP binding"/>
    <property type="evidence" value="ECO:0007669"/>
    <property type="project" value="UniProtKB-UniRule"/>
</dbReference>
<feature type="binding site" evidence="9">
    <location>
        <begin position="24"/>
        <end position="31"/>
    </location>
    <ligand>
        <name>ATP</name>
        <dbReference type="ChEBI" id="CHEBI:30616"/>
    </ligand>
</feature>
<reference evidence="11 12" key="1">
    <citation type="submission" date="2019-12" db="EMBL/GenBank/DDBJ databases">
        <title>Streptomyces sp. strain T44 isolated from rhizosphere soil of Broussonetia papyrifera.</title>
        <authorList>
            <person name="Mo P."/>
        </authorList>
    </citation>
    <scope>NUCLEOTIDE SEQUENCE [LARGE SCALE GENOMIC DNA]</scope>
    <source>
        <strain evidence="11 12">T44</strain>
    </source>
</reference>
<proteinExistence type="predicted"/>
<evidence type="ECO:0000256" key="9">
    <source>
        <dbReference type="PROSITE-ProRule" id="PRU00560"/>
    </source>
</evidence>
<dbReference type="Gene3D" id="3.40.50.300">
    <property type="entry name" value="P-loop containing nucleotide triphosphate hydrolases"/>
    <property type="match status" value="2"/>
</dbReference>
<keyword evidence="5" id="KW-0413">Isomerase</keyword>
<evidence type="ECO:0000256" key="3">
    <source>
        <dbReference type="ARBA" id="ARBA00022806"/>
    </source>
</evidence>